<gene>
    <name evidence="1" type="ORF">F383_17859</name>
</gene>
<dbReference type="EMBL" id="KN398107">
    <property type="protein sequence ID" value="KHG12683.1"/>
    <property type="molecule type" value="Genomic_DNA"/>
</dbReference>
<organism evidence="1 2">
    <name type="scientific">Gossypium arboreum</name>
    <name type="common">Tree cotton</name>
    <name type="synonym">Gossypium nanking</name>
    <dbReference type="NCBI Taxonomy" id="29729"/>
    <lineage>
        <taxon>Eukaryota</taxon>
        <taxon>Viridiplantae</taxon>
        <taxon>Streptophyta</taxon>
        <taxon>Embryophyta</taxon>
        <taxon>Tracheophyta</taxon>
        <taxon>Spermatophyta</taxon>
        <taxon>Magnoliopsida</taxon>
        <taxon>eudicotyledons</taxon>
        <taxon>Gunneridae</taxon>
        <taxon>Pentapetalae</taxon>
        <taxon>rosids</taxon>
        <taxon>malvids</taxon>
        <taxon>Malvales</taxon>
        <taxon>Malvaceae</taxon>
        <taxon>Malvoideae</taxon>
        <taxon>Gossypium</taxon>
    </lineage>
</organism>
<evidence type="ECO:0000313" key="2">
    <source>
        <dbReference type="Proteomes" id="UP000032142"/>
    </source>
</evidence>
<reference evidence="2" key="1">
    <citation type="submission" date="2014-09" db="EMBL/GenBank/DDBJ databases">
        <authorList>
            <person name="Mudge J."/>
            <person name="Ramaraj T."/>
            <person name="Lindquist I.E."/>
            <person name="Bharti A.K."/>
            <person name="Sundararajan A."/>
            <person name="Cameron C.T."/>
            <person name="Woodward J.E."/>
            <person name="May G.D."/>
            <person name="Brubaker C."/>
            <person name="Broadhvest J."/>
            <person name="Wilkins T.A."/>
        </authorList>
    </citation>
    <scope>NUCLEOTIDE SEQUENCE</scope>
    <source>
        <strain evidence="2">cv. AKA8401</strain>
    </source>
</reference>
<protein>
    <submittedName>
        <fullName evidence="1">Uncharacterized protein</fullName>
    </submittedName>
</protein>
<sequence>MYKLCMIMGAATSTEKYLCRSGVGQSRSSAGTDK</sequence>
<dbReference type="Proteomes" id="UP000032142">
    <property type="component" value="Unassembled WGS sequence"/>
</dbReference>
<evidence type="ECO:0000313" key="1">
    <source>
        <dbReference type="EMBL" id="KHG12683.1"/>
    </source>
</evidence>
<name>A0A0B0NDQ3_GOSAR</name>
<keyword evidence="2" id="KW-1185">Reference proteome</keyword>
<dbReference type="AlphaFoldDB" id="A0A0B0NDQ3"/>
<proteinExistence type="predicted"/>
<accession>A0A0B0NDQ3</accession>